<sequence length="154" mass="16916">MNGVDAVGVLYGLEAINAHNGWAISVVGVTIVFTGLISLSALISQLHKLVALYDNPEKIKKLFASKSKSVAKAATPKKHLVLTEPQKQICRQYNLLAQTMDDVISLPKLLRMAELSGLKDPHANISLLIKSGILCADEQGYFRWDEDRFIRAVS</sequence>
<accession>A0A850T737</accession>
<evidence type="ECO:0000256" key="6">
    <source>
        <dbReference type="SAM" id="Phobius"/>
    </source>
</evidence>
<name>A0A850T737_9BACT</name>
<keyword evidence="5 6" id="KW-0472">Membrane</keyword>
<dbReference type="Pfam" id="PF04277">
    <property type="entry name" value="OAD_gamma"/>
    <property type="match status" value="1"/>
</dbReference>
<keyword evidence="8" id="KW-1185">Reference proteome</keyword>
<proteinExistence type="predicted"/>
<evidence type="ECO:0000256" key="2">
    <source>
        <dbReference type="ARBA" id="ARBA00022475"/>
    </source>
</evidence>
<dbReference type="RefSeq" id="WP_178366679.1">
    <property type="nucleotide sequence ID" value="NZ_JACADJ010000028.1"/>
</dbReference>
<keyword evidence="4 6" id="KW-1133">Transmembrane helix</keyword>
<feature type="transmembrane region" description="Helical" evidence="6">
    <location>
        <begin position="22"/>
        <end position="43"/>
    </location>
</feature>
<evidence type="ECO:0000256" key="5">
    <source>
        <dbReference type="ARBA" id="ARBA00023136"/>
    </source>
</evidence>
<organism evidence="7 8">
    <name type="scientific">Desulfobacter latus</name>
    <dbReference type="NCBI Taxonomy" id="2292"/>
    <lineage>
        <taxon>Bacteria</taxon>
        <taxon>Pseudomonadati</taxon>
        <taxon>Thermodesulfobacteriota</taxon>
        <taxon>Desulfobacteria</taxon>
        <taxon>Desulfobacterales</taxon>
        <taxon>Desulfobacteraceae</taxon>
        <taxon>Desulfobacter</taxon>
    </lineage>
</organism>
<evidence type="ECO:0000313" key="8">
    <source>
        <dbReference type="Proteomes" id="UP000553343"/>
    </source>
</evidence>
<comment type="caution">
    <text evidence="7">The sequence shown here is derived from an EMBL/GenBank/DDBJ whole genome shotgun (WGS) entry which is preliminary data.</text>
</comment>
<dbReference type="AlphaFoldDB" id="A0A850T737"/>
<keyword evidence="3 6" id="KW-0812">Transmembrane</keyword>
<protein>
    <submittedName>
        <fullName evidence="7">OadG family protein</fullName>
    </submittedName>
</protein>
<gene>
    <name evidence="7" type="ORF">HXW94_09525</name>
</gene>
<evidence type="ECO:0000256" key="3">
    <source>
        <dbReference type="ARBA" id="ARBA00022692"/>
    </source>
</evidence>
<dbReference type="GO" id="GO:0036376">
    <property type="term" value="P:sodium ion export across plasma membrane"/>
    <property type="evidence" value="ECO:0007669"/>
    <property type="project" value="InterPro"/>
</dbReference>
<comment type="subcellular location">
    <subcellularLocation>
        <location evidence="1">Cell membrane</location>
    </subcellularLocation>
</comment>
<evidence type="ECO:0000256" key="1">
    <source>
        <dbReference type="ARBA" id="ARBA00004236"/>
    </source>
</evidence>
<dbReference type="Proteomes" id="UP000553343">
    <property type="component" value="Unassembled WGS sequence"/>
</dbReference>
<dbReference type="InterPro" id="IPR005899">
    <property type="entry name" value="Na_pump_deCOase"/>
</dbReference>
<keyword evidence="2" id="KW-1003">Cell membrane</keyword>
<dbReference type="GO" id="GO:0015081">
    <property type="term" value="F:sodium ion transmembrane transporter activity"/>
    <property type="evidence" value="ECO:0007669"/>
    <property type="project" value="InterPro"/>
</dbReference>
<reference evidence="7 8" key="1">
    <citation type="submission" date="2020-06" db="EMBL/GenBank/DDBJ databases">
        <title>High-quality draft genome of sulfate reducer Desulfobacter latus type strain AcrS2 isolated from marine sediment.</title>
        <authorList>
            <person name="Hoppe M."/>
            <person name="Larsen C.K."/>
            <person name="Marshall I.P.G."/>
            <person name="Schramm A."/>
            <person name="Marietou A.G."/>
        </authorList>
    </citation>
    <scope>NUCLEOTIDE SEQUENCE [LARGE SCALE GENOMIC DNA]</scope>
    <source>
        <strain evidence="7 8">AcRS2</strain>
    </source>
</reference>
<dbReference type="EMBL" id="JACADJ010000028">
    <property type="protein sequence ID" value="NWH05222.1"/>
    <property type="molecule type" value="Genomic_DNA"/>
</dbReference>
<dbReference type="GO" id="GO:0005886">
    <property type="term" value="C:plasma membrane"/>
    <property type="evidence" value="ECO:0007669"/>
    <property type="project" value="UniProtKB-SubCell"/>
</dbReference>
<evidence type="ECO:0000256" key="4">
    <source>
        <dbReference type="ARBA" id="ARBA00022989"/>
    </source>
</evidence>
<evidence type="ECO:0000313" key="7">
    <source>
        <dbReference type="EMBL" id="NWH05222.1"/>
    </source>
</evidence>